<reference evidence="1 2" key="1">
    <citation type="submission" date="2021-01" db="EMBL/GenBank/DDBJ databases">
        <title>Whole genome shotgun sequence of Asanoa siamensis NBRC 107932.</title>
        <authorList>
            <person name="Komaki H."/>
            <person name="Tamura T."/>
        </authorList>
    </citation>
    <scope>NUCLEOTIDE SEQUENCE [LARGE SCALE GENOMIC DNA]</scope>
    <source>
        <strain evidence="1 2">NBRC 107932</strain>
    </source>
</reference>
<proteinExistence type="predicted"/>
<evidence type="ECO:0000313" key="2">
    <source>
        <dbReference type="Proteomes" id="UP000604117"/>
    </source>
</evidence>
<gene>
    <name evidence="1" type="ORF">Asi02nite_02130</name>
</gene>
<name>A0ABQ4CHE2_9ACTN</name>
<evidence type="ECO:0000313" key="1">
    <source>
        <dbReference type="EMBL" id="GIF70695.1"/>
    </source>
</evidence>
<comment type="caution">
    <text evidence="1">The sequence shown here is derived from an EMBL/GenBank/DDBJ whole genome shotgun (WGS) entry which is preliminary data.</text>
</comment>
<organism evidence="1 2">
    <name type="scientific">Asanoa siamensis</name>
    <dbReference type="NCBI Taxonomy" id="926357"/>
    <lineage>
        <taxon>Bacteria</taxon>
        <taxon>Bacillati</taxon>
        <taxon>Actinomycetota</taxon>
        <taxon>Actinomycetes</taxon>
        <taxon>Micromonosporales</taxon>
        <taxon>Micromonosporaceae</taxon>
        <taxon>Asanoa</taxon>
    </lineage>
</organism>
<dbReference type="EMBL" id="BONE01000001">
    <property type="protein sequence ID" value="GIF70695.1"/>
    <property type="molecule type" value="Genomic_DNA"/>
</dbReference>
<keyword evidence="2" id="KW-1185">Reference proteome</keyword>
<dbReference type="Proteomes" id="UP000604117">
    <property type="component" value="Unassembled WGS sequence"/>
</dbReference>
<accession>A0ABQ4CHE2</accession>
<protein>
    <submittedName>
        <fullName evidence="1">Uncharacterized protein</fullName>
    </submittedName>
</protein>
<sequence>MPDSHDIGKIIIDRRPYVVTTAAVGLVEKLGEALGTPSVEKHGVHRGHPPSLITTVMPGWKPIAGRIEFNGRKARIVTGRPPRVTVGTRRAAAGRGL</sequence>